<evidence type="ECO:0000256" key="1">
    <source>
        <dbReference type="SAM" id="Coils"/>
    </source>
</evidence>
<comment type="caution">
    <text evidence="4">The sequence shown here is derived from an EMBL/GenBank/DDBJ whole genome shotgun (WGS) entry which is preliminary data.</text>
</comment>
<keyword evidence="5" id="KW-1185">Reference proteome</keyword>
<evidence type="ECO:0000313" key="4">
    <source>
        <dbReference type="EMBL" id="KAF2315489.1"/>
    </source>
</evidence>
<dbReference type="Proteomes" id="UP000467840">
    <property type="component" value="Chromosome 15"/>
</dbReference>
<feature type="domain" description="Retrovirus-related Pol polyprotein from transposon TNT 1-94-like beta-barrel" evidence="3">
    <location>
        <begin position="205"/>
        <end position="285"/>
    </location>
</feature>
<feature type="coiled-coil region" evidence="1">
    <location>
        <begin position="500"/>
        <end position="527"/>
    </location>
</feature>
<feature type="compositionally biased region" description="Polar residues" evidence="2">
    <location>
        <begin position="189"/>
        <end position="202"/>
    </location>
</feature>
<dbReference type="InterPro" id="IPR054722">
    <property type="entry name" value="PolX-like_BBD"/>
</dbReference>
<dbReference type="Pfam" id="PF22936">
    <property type="entry name" value="Pol_BBD"/>
    <property type="match status" value="1"/>
</dbReference>
<evidence type="ECO:0000313" key="5">
    <source>
        <dbReference type="Proteomes" id="UP000467840"/>
    </source>
</evidence>
<keyword evidence="1" id="KW-0175">Coiled coil</keyword>
<evidence type="ECO:0000259" key="3">
    <source>
        <dbReference type="Pfam" id="PF22936"/>
    </source>
</evidence>
<dbReference type="PANTHER" id="PTHR47592:SF27">
    <property type="entry name" value="OS08G0421700 PROTEIN"/>
    <property type="match status" value="1"/>
</dbReference>
<protein>
    <recommendedName>
        <fullName evidence="3">Retrovirus-related Pol polyprotein from transposon TNT 1-94-like beta-barrel domain-containing protein</fullName>
    </recommendedName>
</protein>
<reference evidence="4 5" key="1">
    <citation type="journal article" date="2020" name="Mol. Plant">
        <title>The Chromosome-Based Rubber Tree Genome Provides New Insights into Spurge Genome Evolution and Rubber Biosynthesis.</title>
        <authorList>
            <person name="Liu J."/>
            <person name="Shi C."/>
            <person name="Shi C.C."/>
            <person name="Li W."/>
            <person name="Zhang Q.J."/>
            <person name="Zhang Y."/>
            <person name="Li K."/>
            <person name="Lu H.F."/>
            <person name="Shi C."/>
            <person name="Zhu S.T."/>
            <person name="Xiao Z.Y."/>
            <person name="Nan H."/>
            <person name="Yue Y."/>
            <person name="Zhu X.G."/>
            <person name="Wu Y."/>
            <person name="Hong X.N."/>
            <person name="Fan G.Y."/>
            <person name="Tong Y."/>
            <person name="Zhang D."/>
            <person name="Mao C.L."/>
            <person name="Liu Y.L."/>
            <person name="Hao S.J."/>
            <person name="Liu W.Q."/>
            <person name="Lv M.Q."/>
            <person name="Zhang H.B."/>
            <person name="Liu Y."/>
            <person name="Hu-Tang G.R."/>
            <person name="Wang J.P."/>
            <person name="Wang J.H."/>
            <person name="Sun Y.H."/>
            <person name="Ni S.B."/>
            <person name="Chen W.B."/>
            <person name="Zhang X.C."/>
            <person name="Jiao Y.N."/>
            <person name="Eichler E.E."/>
            <person name="Li G.H."/>
            <person name="Liu X."/>
            <person name="Gao L.Z."/>
        </authorList>
    </citation>
    <scope>NUCLEOTIDE SEQUENCE [LARGE SCALE GENOMIC DNA]</scope>
    <source>
        <strain evidence="5">cv. GT1</strain>
        <tissue evidence="4">Leaf</tissue>
    </source>
</reference>
<organism evidence="4 5">
    <name type="scientific">Hevea brasiliensis</name>
    <name type="common">Para rubber tree</name>
    <name type="synonym">Siphonia brasiliensis</name>
    <dbReference type="NCBI Taxonomy" id="3981"/>
    <lineage>
        <taxon>Eukaryota</taxon>
        <taxon>Viridiplantae</taxon>
        <taxon>Streptophyta</taxon>
        <taxon>Embryophyta</taxon>
        <taxon>Tracheophyta</taxon>
        <taxon>Spermatophyta</taxon>
        <taxon>Magnoliopsida</taxon>
        <taxon>eudicotyledons</taxon>
        <taxon>Gunneridae</taxon>
        <taxon>Pentapetalae</taxon>
        <taxon>rosids</taxon>
        <taxon>fabids</taxon>
        <taxon>Malpighiales</taxon>
        <taxon>Euphorbiaceae</taxon>
        <taxon>Crotonoideae</taxon>
        <taxon>Micrandreae</taxon>
        <taxon>Hevea</taxon>
    </lineage>
</organism>
<dbReference type="EMBL" id="JAAGAX010000005">
    <property type="protein sequence ID" value="KAF2315489.1"/>
    <property type="molecule type" value="Genomic_DNA"/>
</dbReference>
<feature type="region of interest" description="Disordered" evidence="2">
    <location>
        <begin position="422"/>
        <end position="448"/>
    </location>
</feature>
<dbReference type="PANTHER" id="PTHR47592">
    <property type="entry name" value="PBF68 PROTEIN"/>
    <property type="match status" value="1"/>
</dbReference>
<feature type="region of interest" description="Disordered" evidence="2">
    <location>
        <begin position="367"/>
        <end position="391"/>
    </location>
</feature>
<dbReference type="Pfam" id="PF14223">
    <property type="entry name" value="Retrotran_gag_2"/>
    <property type="match status" value="1"/>
</dbReference>
<name>A0A6A6MU67_HEVBR</name>
<gene>
    <name evidence="4" type="ORF">GH714_039930</name>
</gene>
<evidence type="ECO:0000256" key="2">
    <source>
        <dbReference type="SAM" id="MobiDB-lite"/>
    </source>
</evidence>
<feature type="region of interest" description="Disordered" evidence="2">
    <location>
        <begin position="159"/>
        <end position="202"/>
    </location>
</feature>
<accession>A0A6A6MU67</accession>
<sequence length="556" mass="63230">MKDLLFVKSLHLPVFASQKPDSKSDEEWDFEHEQVCGFIRQFVDDNVYNQICNEKHARTLWSKLESLHASKRGKNKLFLLNKMIQLKFREGSSIADHLNEFRGTVDQLSGMGIKFDDEILGLWLLNTLPDSWETFRVSVTNSAPNGVVSFKAAEGGVLNEEMRRSSQASSSHTDVLVTENKGRSKSKSQDQNNRVRSGSKSKSSWVFDNGASFHVTSRKEFFTSYTPRDFGVLKMGNDVMSKVVGPGTVCLETNTRTKLLLKDVRHALDVRLHLISTSKLDDDGYFDMFNDGQLKLTKGSLVVARGKKSSGLYWLQASISTNLMNAIESNSSSELWHKRFYDPVEKKLVRSCDVIFVEDQTIEDIDKAGKSKSETDGLIDLDPTPTTDMPNAVEVDVQNDTQNNEAEGEHEVTNEVDSPIHEVVDDQQQTPVVKPEAPLRRSTRDRRASTRYSSSEYVLLINGEEPECYQEAIESEQKVEWVIAMKDEMQSLLDNHTFELVKLHKDKKALKNRIDSLKKELSKSFAMKDLGPAKHILGMKIIRDRKWKKLWLSQEK</sequence>
<dbReference type="AlphaFoldDB" id="A0A6A6MU67"/>
<proteinExistence type="predicted"/>